<dbReference type="VEuPathDB" id="CryptoDB:GNI_078810"/>
<dbReference type="InterPro" id="IPR006629">
    <property type="entry name" value="LITAF"/>
</dbReference>
<dbReference type="InterPro" id="IPR037519">
    <property type="entry name" value="LITAF_fam"/>
</dbReference>
<keyword evidence="9" id="KW-1185">Reference proteome</keyword>
<dbReference type="RefSeq" id="XP_011130580.1">
    <property type="nucleotide sequence ID" value="XM_011132278.1"/>
</dbReference>
<dbReference type="eggNOG" id="ENOG502S3NX">
    <property type="taxonomic scope" value="Eukaryota"/>
</dbReference>
<evidence type="ECO:0000256" key="1">
    <source>
        <dbReference type="ARBA" id="ARBA00004170"/>
    </source>
</evidence>
<evidence type="ECO:0000256" key="5">
    <source>
        <dbReference type="ARBA" id="ARBA00023136"/>
    </source>
</evidence>
<evidence type="ECO:0000256" key="6">
    <source>
        <dbReference type="SAM" id="Phobius"/>
    </source>
</evidence>
<comment type="similarity">
    <text evidence="2">Belongs to the CDIP1/LITAF family.</text>
</comment>
<comment type="caution">
    <text evidence="8">The sequence shown here is derived from an EMBL/GenBank/DDBJ whole genome shotgun (WGS) entry which is preliminary data.</text>
</comment>
<dbReference type="Pfam" id="PF10601">
    <property type="entry name" value="zf-LITAF-like"/>
    <property type="match status" value="1"/>
</dbReference>
<dbReference type="SMART" id="SM00714">
    <property type="entry name" value="LITAF"/>
    <property type="match status" value="1"/>
</dbReference>
<name>A0A023B6L3_GRENI</name>
<evidence type="ECO:0000313" key="9">
    <source>
        <dbReference type="Proteomes" id="UP000019763"/>
    </source>
</evidence>
<dbReference type="AlphaFoldDB" id="A0A023B6L3"/>
<keyword evidence="5 6" id="KW-0472">Membrane</keyword>
<feature type="domain" description="LITAF" evidence="7">
    <location>
        <begin position="3"/>
        <end position="91"/>
    </location>
</feature>
<reference evidence="8" key="1">
    <citation type="submission" date="2013-12" db="EMBL/GenBank/DDBJ databases">
        <authorList>
            <person name="Omoto C.K."/>
            <person name="Sibley D."/>
            <person name="Venepally P."/>
            <person name="Hadjithomas M."/>
            <person name="Karamycheva S."/>
            <person name="Brunk B."/>
            <person name="Roos D."/>
            <person name="Caler E."/>
            <person name="Lorenzi H."/>
        </authorList>
    </citation>
    <scope>NUCLEOTIDE SEQUENCE</scope>
</reference>
<dbReference type="EMBL" id="AFNH02000590">
    <property type="protein sequence ID" value="EZG66594.1"/>
    <property type="molecule type" value="Genomic_DNA"/>
</dbReference>
<dbReference type="Proteomes" id="UP000019763">
    <property type="component" value="Unassembled WGS sequence"/>
</dbReference>
<comment type="subcellular location">
    <subcellularLocation>
        <location evidence="1">Membrane</location>
        <topology evidence="1">Peripheral membrane protein</topology>
    </subcellularLocation>
</comment>
<protein>
    <submittedName>
        <fullName evidence="8">LITAF-like zinc ribbon domain protein</fullName>
    </submittedName>
</protein>
<evidence type="ECO:0000313" key="8">
    <source>
        <dbReference type="EMBL" id="EZG66594.1"/>
    </source>
</evidence>
<dbReference type="OrthoDB" id="5599753at2759"/>
<dbReference type="PANTHER" id="PTHR23292">
    <property type="entry name" value="LIPOPOLYSACCHARIDE-INDUCED TUMOR NECROSIS FACTOR-ALPHA FACTOR"/>
    <property type="match status" value="1"/>
</dbReference>
<keyword evidence="6" id="KW-1133">Transmembrane helix</keyword>
<keyword evidence="6" id="KW-0812">Transmembrane</keyword>
<gene>
    <name evidence="8" type="ORF">GNI_078810</name>
</gene>
<feature type="transmembrane region" description="Helical" evidence="6">
    <location>
        <begin position="117"/>
        <end position="138"/>
    </location>
</feature>
<keyword evidence="3" id="KW-0479">Metal-binding</keyword>
<dbReference type="OMA" id="YCHQELE"/>
<dbReference type="PROSITE" id="PS51837">
    <property type="entry name" value="LITAF"/>
    <property type="match status" value="1"/>
</dbReference>
<dbReference type="GeneID" id="22912867"/>
<proteinExistence type="inferred from homology"/>
<feature type="transmembrane region" description="Helical" evidence="6">
    <location>
        <begin position="47"/>
        <end position="68"/>
    </location>
</feature>
<accession>A0A023B6L3</accession>
<dbReference type="GO" id="GO:0016020">
    <property type="term" value="C:membrane"/>
    <property type="evidence" value="ECO:0007669"/>
    <property type="project" value="UniProtKB-SubCell"/>
</dbReference>
<evidence type="ECO:0000256" key="2">
    <source>
        <dbReference type="ARBA" id="ARBA00005975"/>
    </source>
</evidence>
<evidence type="ECO:0000256" key="3">
    <source>
        <dbReference type="ARBA" id="ARBA00022723"/>
    </source>
</evidence>
<dbReference type="GO" id="GO:0008270">
    <property type="term" value="F:zinc ion binding"/>
    <property type="evidence" value="ECO:0007669"/>
    <property type="project" value="TreeGrafter"/>
</dbReference>
<evidence type="ECO:0000256" key="4">
    <source>
        <dbReference type="ARBA" id="ARBA00022833"/>
    </source>
</evidence>
<sequence length="287" mass="32445">MKQSKIAVAPDQDETLNYYDEPLKLYCHACERQVISRVKQKSNWETYTILVLLLLLTGIVGVCVFPLVRQYTRDASHRCPSCKSEIVRYKRFRMPAVSNEVITLQCGNCAVVLAKRYFVGFTALAFLIMVLSLTKTYLKSFKLPDLEPGEPINQSWQDFIDDCGTSSNLGNPLKTRRNFNEIYYGKSATNWQGRINHVRLGVLGKNFIFVNMPLHDKSSSTDPDVGLIYSSDTWDDVVSDFERGDLVMYNATLLELGSRSEPTLASLDGIIKITSNEDLPPMYPSVS</sequence>
<keyword evidence="4" id="KW-0862">Zinc</keyword>
<organism evidence="8 9">
    <name type="scientific">Gregarina niphandrodes</name>
    <name type="common">Septate eugregarine</name>
    <dbReference type="NCBI Taxonomy" id="110365"/>
    <lineage>
        <taxon>Eukaryota</taxon>
        <taxon>Sar</taxon>
        <taxon>Alveolata</taxon>
        <taxon>Apicomplexa</taxon>
        <taxon>Conoidasida</taxon>
        <taxon>Gregarinasina</taxon>
        <taxon>Eugregarinorida</taxon>
        <taxon>Gregarinidae</taxon>
        <taxon>Gregarina</taxon>
    </lineage>
</organism>
<evidence type="ECO:0000259" key="7">
    <source>
        <dbReference type="PROSITE" id="PS51837"/>
    </source>
</evidence>
<dbReference type="PANTHER" id="PTHR23292:SF6">
    <property type="entry name" value="FI16602P1-RELATED"/>
    <property type="match status" value="1"/>
</dbReference>